<feature type="chain" id="PRO_5040238583" description="tyrosinase" evidence="12">
    <location>
        <begin position="19"/>
        <end position="694"/>
    </location>
</feature>
<keyword evidence="16" id="KW-1185">Reference proteome</keyword>
<evidence type="ECO:0000256" key="3">
    <source>
        <dbReference type="ARBA" id="ARBA00011906"/>
    </source>
</evidence>
<keyword evidence="6" id="KW-0186">Copper</keyword>
<feature type="signal peptide" evidence="12">
    <location>
        <begin position="1"/>
        <end position="18"/>
    </location>
</feature>
<dbReference type="PROSITE" id="PS00497">
    <property type="entry name" value="TYROSINASE_1"/>
    <property type="match status" value="1"/>
</dbReference>
<dbReference type="SUPFAM" id="SSF48056">
    <property type="entry name" value="Di-copper centre-containing domain"/>
    <property type="match status" value="1"/>
</dbReference>
<feature type="domain" description="Tyrosinase copper-binding" evidence="13">
    <location>
        <begin position="110"/>
        <end position="127"/>
    </location>
</feature>
<dbReference type="PANTHER" id="PTHR11474:SF76">
    <property type="entry name" value="SHKT DOMAIN-CONTAINING PROTEIN"/>
    <property type="match status" value="1"/>
</dbReference>
<dbReference type="Proteomes" id="UP000799441">
    <property type="component" value="Unassembled WGS sequence"/>
</dbReference>
<feature type="domain" description="Tyrosinase copper-binding" evidence="14">
    <location>
        <begin position="314"/>
        <end position="325"/>
    </location>
</feature>
<keyword evidence="5" id="KW-0560">Oxidoreductase</keyword>
<dbReference type="GO" id="GO:0042438">
    <property type="term" value="P:melanin biosynthetic process"/>
    <property type="evidence" value="ECO:0007669"/>
    <property type="project" value="UniProtKB-KW"/>
</dbReference>
<dbReference type="Pfam" id="PF18132">
    <property type="entry name" value="Tyrosinase_C"/>
    <property type="match status" value="1"/>
</dbReference>
<comment type="cofactor">
    <cofactor evidence="1">
        <name>Cu(2+)</name>
        <dbReference type="ChEBI" id="CHEBI:29036"/>
    </cofactor>
</comment>
<evidence type="ECO:0000259" key="13">
    <source>
        <dbReference type="PROSITE" id="PS00497"/>
    </source>
</evidence>
<evidence type="ECO:0000256" key="10">
    <source>
        <dbReference type="ARBA" id="ARBA00048881"/>
    </source>
</evidence>
<gene>
    <name evidence="15" type="ORF">K431DRAFT_245062</name>
</gene>
<name>A0A9P4QCU2_9PEZI</name>
<dbReference type="InterPro" id="IPR041640">
    <property type="entry name" value="Tyrosinase_C"/>
</dbReference>
<keyword evidence="8" id="KW-0470">Melanin biosynthesis</keyword>
<evidence type="ECO:0000256" key="8">
    <source>
        <dbReference type="ARBA" id="ARBA00023101"/>
    </source>
</evidence>
<sequence>MKFSSLFAAGALLGAAFTQPVENEKRQSGCLAITGVSGGVQPRLEVRQMLNTKPNQWTLFMLAMRQWMDMSQSEKTSYFQISGIHGVPRASWDGVGQCGTCSGADGYCPHDSVLFPGWHRAYLALFEQTFIGIVNSIANSYPDSSRPAMQGAAKTMRFPYWDWAAHPPSGLPTFPNVITQKTVTVNGPTGSKTFTNPLFRYDFHDQSQMYYSPFTTWSVTYRYPDSNNYGALSQTQKAVDAFANVRSTLQSQIFGLLTNCKDYKLFSNDASGSSDACPISLEGIHNTIHNTAGGPSSSTVSAGHMTYLATSAFDPVFWLHHMNVDRYFALWQGINPTVYGASQSAPGKTWTVAQGSTQNADSPLTPFHKDTSCNFWTTKQVRNTNTFGYTYPEFANSDGSVGAIKSYVNKLYGPSATATAGSSKRTAAPEPENNKKRDISSQMLKNAEGKTYEYVANLQTPRYALNGSYSIYMFLGQPQSNDTTTWTSDPNMVGVYGVLSQPGMTGMNITISGSVPLTQGLTDKLGDGLLNTLSSLHVTPFLTKALTWKIDAGGVSVDPAAIPGFQVKVSSFTATVPTSPEEFPVYGNFNLLKNVTQHKNGGFGNTLGPLPAPYVIPVIPAAEDSTVTSVIHSSTTLCPESSTAATTAPTSGAATGESSSSTTATAKTTITLRKTTTICTETPTTCESPATATA</sequence>
<evidence type="ECO:0000313" key="15">
    <source>
        <dbReference type="EMBL" id="KAF2722531.1"/>
    </source>
</evidence>
<dbReference type="GO" id="GO:0046872">
    <property type="term" value="F:metal ion binding"/>
    <property type="evidence" value="ECO:0007669"/>
    <property type="project" value="UniProtKB-KW"/>
</dbReference>
<dbReference type="EC" id="1.14.18.1" evidence="3"/>
<feature type="compositionally biased region" description="Polar residues" evidence="11">
    <location>
        <begin position="416"/>
        <end position="425"/>
    </location>
</feature>
<evidence type="ECO:0000256" key="5">
    <source>
        <dbReference type="ARBA" id="ARBA00023002"/>
    </source>
</evidence>
<dbReference type="Gene3D" id="1.10.1280.10">
    <property type="entry name" value="Di-copper center containing domain from catechol oxidase"/>
    <property type="match status" value="1"/>
</dbReference>
<protein>
    <recommendedName>
        <fullName evidence="3">tyrosinase</fullName>
        <ecNumber evidence="3">1.14.18.1</ecNumber>
    </recommendedName>
</protein>
<comment type="caution">
    <text evidence="15">The sequence shown here is derived from an EMBL/GenBank/DDBJ whole genome shotgun (WGS) entry which is preliminary data.</text>
</comment>
<dbReference type="InterPro" id="IPR002227">
    <property type="entry name" value="Tyrosinase_Cu-bd"/>
</dbReference>
<keyword evidence="12" id="KW-0732">Signal</keyword>
<dbReference type="GO" id="GO:0004503">
    <property type="term" value="F:tyrosinase activity"/>
    <property type="evidence" value="ECO:0007669"/>
    <property type="project" value="UniProtKB-EC"/>
</dbReference>
<reference evidence="15" key="1">
    <citation type="journal article" date="2020" name="Stud. Mycol.">
        <title>101 Dothideomycetes genomes: a test case for predicting lifestyles and emergence of pathogens.</title>
        <authorList>
            <person name="Haridas S."/>
            <person name="Albert R."/>
            <person name="Binder M."/>
            <person name="Bloem J."/>
            <person name="Labutti K."/>
            <person name="Salamov A."/>
            <person name="Andreopoulos B."/>
            <person name="Baker S."/>
            <person name="Barry K."/>
            <person name="Bills G."/>
            <person name="Bluhm B."/>
            <person name="Cannon C."/>
            <person name="Castanera R."/>
            <person name="Culley D."/>
            <person name="Daum C."/>
            <person name="Ezra D."/>
            <person name="Gonzalez J."/>
            <person name="Henrissat B."/>
            <person name="Kuo A."/>
            <person name="Liang C."/>
            <person name="Lipzen A."/>
            <person name="Lutzoni F."/>
            <person name="Magnuson J."/>
            <person name="Mondo S."/>
            <person name="Nolan M."/>
            <person name="Ohm R."/>
            <person name="Pangilinan J."/>
            <person name="Park H.-J."/>
            <person name="Ramirez L."/>
            <person name="Alfaro M."/>
            <person name="Sun H."/>
            <person name="Tritt A."/>
            <person name="Yoshinaga Y."/>
            <person name="Zwiers L.-H."/>
            <person name="Turgeon B."/>
            <person name="Goodwin S."/>
            <person name="Spatafora J."/>
            <person name="Crous P."/>
            <person name="Grigoriev I."/>
        </authorList>
    </citation>
    <scope>NUCLEOTIDE SEQUENCE</scope>
    <source>
        <strain evidence="15">CBS 116435</strain>
    </source>
</reference>
<proteinExistence type="inferred from homology"/>
<organism evidence="15 16">
    <name type="scientific">Polychaeton citri CBS 116435</name>
    <dbReference type="NCBI Taxonomy" id="1314669"/>
    <lineage>
        <taxon>Eukaryota</taxon>
        <taxon>Fungi</taxon>
        <taxon>Dikarya</taxon>
        <taxon>Ascomycota</taxon>
        <taxon>Pezizomycotina</taxon>
        <taxon>Dothideomycetes</taxon>
        <taxon>Dothideomycetidae</taxon>
        <taxon>Capnodiales</taxon>
        <taxon>Capnodiaceae</taxon>
        <taxon>Polychaeton</taxon>
    </lineage>
</organism>
<dbReference type="PROSITE" id="PS00498">
    <property type="entry name" value="TYROSINASE_2"/>
    <property type="match status" value="1"/>
</dbReference>
<comment type="catalytic activity">
    <reaction evidence="9">
        <text>2 L-dopa + O2 = 2 L-dopaquinone + 2 H2O</text>
        <dbReference type="Rhea" id="RHEA:34287"/>
        <dbReference type="ChEBI" id="CHEBI:15377"/>
        <dbReference type="ChEBI" id="CHEBI:15379"/>
        <dbReference type="ChEBI" id="CHEBI:57504"/>
        <dbReference type="ChEBI" id="CHEBI:57924"/>
        <dbReference type="EC" id="1.14.18.1"/>
    </reaction>
</comment>
<dbReference type="InterPro" id="IPR050316">
    <property type="entry name" value="Tyrosinase/Hemocyanin"/>
</dbReference>
<dbReference type="OrthoDB" id="6132182at2759"/>
<dbReference type="PRINTS" id="PR00092">
    <property type="entry name" value="TYROSINASE"/>
</dbReference>
<accession>A0A9P4QCU2</accession>
<feature type="region of interest" description="Disordered" evidence="11">
    <location>
        <begin position="416"/>
        <end position="438"/>
    </location>
</feature>
<evidence type="ECO:0000256" key="11">
    <source>
        <dbReference type="SAM" id="MobiDB-lite"/>
    </source>
</evidence>
<evidence type="ECO:0000256" key="2">
    <source>
        <dbReference type="ARBA" id="ARBA00009928"/>
    </source>
</evidence>
<evidence type="ECO:0000256" key="1">
    <source>
        <dbReference type="ARBA" id="ARBA00001973"/>
    </source>
</evidence>
<evidence type="ECO:0000259" key="14">
    <source>
        <dbReference type="PROSITE" id="PS00498"/>
    </source>
</evidence>
<evidence type="ECO:0000313" key="16">
    <source>
        <dbReference type="Proteomes" id="UP000799441"/>
    </source>
</evidence>
<feature type="region of interest" description="Disordered" evidence="11">
    <location>
        <begin position="638"/>
        <end position="667"/>
    </location>
</feature>
<keyword evidence="4" id="KW-0479">Metal-binding</keyword>
<comment type="catalytic activity">
    <reaction evidence="10">
        <text>L-tyrosine + O2 = L-dopaquinone + H2O</text>
        <dbReference type="Rhea" id="RHEA:18117"/>
        <dbReference type="ChEBI" id="CHEBI:15377"/>
        <dbReference type="ChEBI" id="CHEBI:15379"/>
        <dbReference type="ChEBI" id="CHEBI:57924"/>
        <dbReference type="ChEBI" id="CHEBI:58315"/>
        <dbReference type="EC" id="1.14.18.1"/>
    </reaction>
</comment>
<dbReference type="Pfam" id="PF00264">
    <property type="entry name" value="Tyrosinase"/>
    <property type="match status" value="1"/>
</dbReference>
<dbReference type="Gene3D" id="2.60.310.20">
    <property type="match status" value="1"/>
</dbReference>
<dbReference type="EMBL" id="MU003782">
    <property type="protein sequence ID" value="KAF2722531.1"/>
    <property type="molecule type" value="Genomic_DNA"/>
</dbReference>
<evidence type="ECO:0000256" key="9">
    <source>
        <dbReference type="ARBA" id="ARBA00048233"/>
    </source>
</evidence>
<evidence type="ECO:0000256" key="4">
    <source>
        <dbReference type="ARBA" id="ARBA00022723"/>
    </source>
</evidence>
<evidence type="ECO:0000256" key="12">
    <source>
        <dbReference type="SAM" id="SignalP"/>
    </source>
</evidence>
<dbReference type="PANTHER" id="PTHR11474">
    <property type="entry name" value="TYROSINASE FAMILY MEMBER"/>
    <property type="match status" value="1"/>
</dbReference>
<dbReference type="AlphaFoldDB" id="A0A9P4QCU2"/>
<keyword evidence="7" id="KW-0503">Monooxygenase</keyword>
<evidence type="ECO:0000256" key="6">
    <source>
        <dbReference type="ARBA" id="ARBA00023008"/>
    </source>
</evidence>
<evidence type="ECO:0000256" key="7">
    <source>
        <dbReference type="ARBA" id="ARBA00023033"/>
    </source>
</evidence>
<dbReference type="InterPro" id="IPR008922">
    <property type="entry name" value="Di-copper_centre_dom_sf"/>
</dbReference>
<comment type="similarity">
    <text evidence="2">Belongs to the tyrosinase family.</text>
</comment>